<reference evidence="1" key="1">
    <citation type="journal article" date="2023" name="bioRxiv">
        <title>Improved chromosome-level genome assembly for marigold (Tagetes erecta).</title>
        <authorList>
            <person name="Jiang F."/>
            <person name="Yuan L."/>
            <person name="Wang S."/>
            <person name="Wang H."/>
            <person name="Xu D."/>
            <person name="Wang A."/>
            <person name="Fan W."/>
        </authorList>
    </citation>
    <scope>NUCLEOTIDE SEQUENCE</scope>
    <source>
        <strain evidence="1">WSJ</strain>
        <tissue evidence="1">Leaf</tissue>
    </source>
</reference>
<dbReference type="Proteomes" id="UP001229421">
    <property type="component" value="Unassembled WGS sequence"/>
</dbReference>
<organism evidence="1 2">
    <name type="scientific">Tagetes erecta</name>
    <name type="common">African marigold</name>
    <dbReference type="NCBI Taxonomy" id="13708"/>
    <lineage>
        <taxon>Eukaryota</taxon>
        <taxon>Viridiplantae</taxon>
        <taxon>Streptophyta</taxon>
        <taxon>Embryophyta</taxon>
        <taxon>Tracheophyta</taxon>
        <taxon>Spermatophyta</taxon>
        <taxon>Magnoliopsida</taxon>
        <taxon>eudicotyledons</taxon>
        <taxon>Gunneridae</taxon>
        <taxon>Pentapetalae</taxon>
        <taxon>asterids</taxon>
        <taxon>campanulids</taxon>
        <taxon>Asterales</taxon>
        <taxon>Asteraceae</taxon>
        <taxon>Asteroideae</taxon>
        <taxon>Heliantheae alliance</taxon>
        <taxon>Tageteae</taxon>
        <taxon>Tagetes</taxon>
    </lineage>
</organism>
<keyword evidence="2" id="KW-1185">Reference proteome</keyword>
<evidence type="ECO:0000313" key="2">
    <source>
        <dbReference type="Proteomes" id="UP001229421"/>
    </source>
</evidence>
<sequence>MMARNPPESTKKMTGYAVLQLLFRTSGCSPATRENSGDDEDDRNSRVCRFAGLVRIISTKSGCGGDRRKGAEQLSPLPCACVICDEEDEDEMKMR</sequence>
<accession>A0AAD8KBF4</accession>
<comment type="caution">
    <text evidence="1">The sequence shown here is derived from an EMBL/GenBank/DDBJ whole genome shotgun (WGS) entry which is preliminary data.</text>
</comment>
<dbReference type="EMBL" id="JAUHHV010000007">
    <property type="protein sequence ID" value="KAK1417522.1"/>
    <property type="molecule type" value="Genomic_DNA"/>
</dbReference>
<proteinExistence type="predicted"/>
<gene>
    <name evidence="1" type="ORF">QVD17_26651</name>
</gene>
<name>A0AAD8KBF4_TARER</name>
<protein>
    <submittedName>
        <fullName evidence="1">Uncharacterized protein</fullName>
    </submittedName>
</protein>
<dbReference type="AlphaFoldDB" id="A0AAD8KBF4"/>
<evidence type="ECO:0000313" key="1">
    <source>
        <dbReference type="EMBL" id="KAK1417522.1"/>
    </source>
</evidence>